<reference evidence="8 9" key="1">
    <citation type="submission" date="2013-08" db="EMBL/GenBank/DDBJ databases">
        <authorList>
            <consortium name="DOE Joint Genome Institute"/>
            <person name="Eisen J."/>
            <person name="Huntemann M."/>
            <person name="Han J."/>
            <person name="Chen A."/>
            <person name="Kyrpides N."/>
            <person name="Mavromatis K."/>
            <person name="Markowitz V."/>
            <person name="Palaniappan K."/>
            <person name="Ivanova N."/>
            <person name="Schaumberg A."/>
            <person name="Pati A."/>
            <person name="Liolios K."/>
            <person name="Nordberg H.P."/>
            <person name="Cantor M.N."/>
            <person name="Hua S.X."/>
            <person name="Woyke T."/>
        </authorList>
    </citation>
    <scope>NUCLEOTIDE SEQUENCE [LARGE SCALE GENOMIC DNA]</scope>
    <source>
        <strain evidence="8 9">DSM 2278</strain>
    </source>
</reference>
<keyword evidence="8" id="KW-0282">Flagellum</keyword>
<dbReference type="Gene3D" id="1.20.81.30">
    <property type="entry name" value="Type II secretion system (T2SS), domain F"/>
    <property type="match status" value="1"/>
</dbReference>
<name>W9DTB9_METTI</name>
<keyword evidence="4 6" id="KW-1133">Transmembrane helix</keyword>
<feature type="transmembrane region" description="Helical" evidence="6">
    <location>
        <begin position="590"/>
        <end position="608"/>
    </location>
</feature>
<dbReference type="AlphaFoldDB" id="W9DTB9"/>
<keyword evidence="2" id="KW-1003">Cell membrane</keyword>
<accession>W9DTB9</accession>
<evidence type="ECO:0000256" key="6">
    <source>
        <dbReference type="SAM" id="Phobius"/>
    </source>
</evidence>
<evidence type="ECO:0000313" key="9">
    <source>
        <dbReference type="Proteomes" id="UP000019483"/>
    </source>
</evidence>
<dbReference type="EMBL" id="AZAJ01000001">
    <property type="protein sequence ID" value="ETA66937.1"/>
    <property type="molecule type" value="Genomic_DNA"/>
</dbReference>
<feature type="transmembrane region" description="Helical" evidence="6">
    <location>
        <begin position="379"/>
        <end position="397"/>
    </location>
</feature>
<dbReference type="GO" id="GO:0005886">
    <property type="term" value="C:plasma membrane"/>
    <property type="evidence" value="ECO:0007669"/>
    <property type="project" value="UniProtKB-SubCell"/>
</dbReference>
<feature type="transmembrane region" description="Helical" evidence="6">
    <location>
        <begin position="78"/>
        <end position="100"/>
    </location>
</feature>
<feature type="transmembrane region" description="Helical" evidence="6">
    <location>
        <begin position="558"/>
        <end position="578"/>
    </location>
</feature>
<dbReference type="Proteomes" id="UP000019483">
    <property type="component" value="Unassembled WGS sequence"/>
</dbReference>
<feature type="transmembrane region" description="Helical" evidence="6">
    <location>
        <begin position="268"/>
        <end position="288"/>
    </location>
</feature>
<evidence type="ECO:0000256" key="3">
    <source>
        <dbReference type="ARBA" id="ARBA00022692"/>
    </source>
</evidence>
<dbReference type="InterPro" id="IPR018076">
    <property type="entry name" value="T2SS_GspF_dom"/>
</dbReference>
<dbReference type="STRING" id="1090322.MettiDRAFT_0340"/>
<organism evidence="8 9">
    <name type="scientific">Methanolobus tindarius DSM 2278</name>
    <dbReference type="NCBI Taxonomy" id="1090322"/>
    <lineage>
        <taxon>Archaea</taxon>
        <taxon>Methanobacteriati</taxon>
        <taxon>Methanobacteriota</taxon>
        <taxon>Stenosarchaea group</taxon>
        <taxon>Methanomicrobia</taxon>
        <taxon>Methanosarcinales</taxon>
        <taxon>Methanosarcinaceae</taxon>
        <taxon>Methanolobus</taxon>
    </lineage>
</organism>
<feature type="domain" description="Type II secretion system protein GspF" evidence="7">
    <location>
        <begin position="130"/>
        <end position="253"/>
    </location>
</feature>
<keyword evidence="8" id="KW-0969">Cilium</keyword>
<protein>
    <submittedName>
        <fullName evidence="8">Archaeal flagella assembly protein J</fullName>
    </submittedName>
</protein>
<evidence type="ECO:0000313" key="8">
    <source>
        <dbReference type="EMBL" id="ETA66937.1"/>
    </source>
</evidence>
<evidence type="ECO:0000256" key="1">
    <source>
        <dbReference type="ARBA" id="ARBA00004651"/>
    </source>
</evidence>
<sequence>MYNSLINFSFVRRYAKKRSDKYDYLITSLRSARMDIHYSTYVEQGALYAFQTYTTVLVSLFLMQYLVDIPIFGLLKTYHGVIFSSITYAVLPIISAYLVYWSYLQYPRFIAYSRATKIDVLLPHASSFCYGMTKGGTPIYETIKELAENPHIYGEIATEALYIVRDVELLGHDLVKAVKNTAKYTPSKTFHDFLENLVPMIQGGSDIHQYFAVKTEQYFLHAKKTQEMFIKTLEIISEVYVVAFVAVPIFLLITLVTIGLLNLSQTSYLFQALYLGLPLGSIALIVLIDSISPKEELGIHYVNRETQRKSQLMDEEEIDEENYESNLKKYNNKKLKRKIIGKLKNPLAPILEKPVYAFILSVPLMTLPFLMTSDDLNKQIVLSIIIALLPVSLAHEYKMRNLSKLDKAVPDFLRRLAEVNEMGIPINHAISLLLKSDVGLLSGEVKRVWLDMEWGGEMKDALSRFENRIGTPALRRAVTLLVKATEVSDDTRDVLLIAAEDTENMLKLRDDRFHTGFIYLATVYIAFGTFMYVCYSFSTQFIPSMSGLGGDNMLNVDQITSTMFNTCGILGFFSGLILGEMAHGNLFSGLKHSVIFLAITFACFTMLMNY</sequence>
<comment type="caution">
    <text evidence="8">The sequence shown here is derived from an EMBL/GenBank/DDBJ whole genome shotgun (WGS) entry which is preliminary data.</text>
</comment>
<dbReference type="InterPro" id="IPR056569">
    <property type="entry name" value="ArlJ-like"/>
</dbReference>
<dbReference type="PANTHER" id="PTHR35402">
    <property type="entry name" value="INTEGRAL MEMBRANE PROTEIN-RELATED"/>
    <property type="match status" value="1"/>
</dbReference>
<evidence type="ECO:0000256" key="2">
    <source>
        <dbReference type="ARBA" id="ARBA00022475"/>
    </source>
</evidence>
<evidence type="ECO:0000259" key="7">
    <source>
        <dbReference type="Pfam" id="PF00482"/>
    </source>
</evidence>
<evidence type="ECO:0000256" key="4">
    <source>
        <dbReference type="ARBA" id="ARBA00022989"/>
    </source>
</evidence>
<evidence type="ECO:0000256" key="5">
    <source>
        <dbReference type="ARBA" id="ARBA00023136"/>
    </source>
</evidence>
<comment type="subcellular location">
    <subcellularLocation>
        <location evidence="1">Cell membrane</location>
        <topology evidence="1">Multi-pass membrane protein</topology>
    </subcellularLocation>
</comment>
<proteinExistence type="predicted"/>
<keyword evidence="3 6" id="KW-0812">Transmembrane</keyword>
<gene>
    <name evidence="8" type="ORF">MettiDRAFT_0340</name>
</gene>
<dbReference type="InterPro" id="IPR042094">
    <property type="entry name" value="T2SS_GspF_sf"/>
</dbReference>
<feature type="domain" description="Type II secretion system protein GspF" evidence="7">
    <location>
        <begin position="412"/>
        <end position="530"/>
    </location>
</feature>
<dbReference type="PANTHER" id="PTHR35402:SF1">
    <property type="entry name" value="TYPE II SECRETION SYSTEM PROTEIN GSPF DOMAIN-CONTAINING PROTEIN"/>
    <property type="match status" value="1"/>
</dbReference>
<keyword evidence="8" id="KW-0966">Cell projection</keyword>
<keyword evidence="9" id="KW-1185">Reference proteome</keyword>
<keyword evidence="5 6" id="KW-0472">Membrane</keyword>
<feature type="transmembrane region" description="Helical" evidence="6">
    <location>
        <begin position="239"/>
        <end position="262"/>
    </location>
</feature>
<feature type="transmembrane region" description="Helical" evidence="6">
    <location>
        <begin position="517"/>
        <end position="538"/>
    </location>
</feature>
<feature type="transmembrane region" description="Helical" evidence="6">
    <location>
        <begin position="46"/>
        <end position="66"/>
    </location>
</feature>
<dbReference type="Pfam" id="PF00482">
    <property type="entry name" value="T2SSF"/>
    <property type="match status" value="2"/>
</dbReference>